<dbReference type="SFLD" id="SFLDS00003">
    <property type="entry name" value="Haloacid_Dehalogenase"/>
    <property type="match status" value="1"/>
</dbReference>
<dbReference type="InterPro" id="IPR036412">
    <property type="entry name" value="HAD-like_sf"/>
</dbReference>
<dbReference type="SFLD" id="SFLDG01135">
    <property type="entry name" value="C1.5.6:_HAD__Beta-PGM__Phospha"/>
    <property type="match status" value="1"/>
</dbReference>
<dbReference type="InterPro" id="IPR023214">
    <property type="entry name" value="HAD_sf"/>
</dbReference>
<dbReference type="InterPro" id="IPR051806">
    <property type="entry name" value="HAD-like_SPP"/>
</dbReference>
<dbReference type="InterPro" id="IPR006439">
    <property type="entry name" value="HAD-SF_hydro_IA"/>
</dbReference>
<dbReference type="AlphaFoldDB" id="A0A165JIL9"/>
<protein>
    <submittedName>
        <fullName evidence="1">Glycerol-3-phosphate phosphatase 1</fullName>
    </submittedName>
</protein>
<dbReference type="RefSeq" id="XP_018191844.1">
    <property type="nucleotide sequence ID" value="XM_018329693.1"/>
</dbReference>
<dbReference type="Pfam" id="PF13419">
    <property type="entry name" value="HAD_2"/>
    <property type="match status" value="1"/>
</dbReference>
<evidence type="ECO:0000313" key="2">
    <source>
        <dbReference type="Proteomes" id="UP000076632"/>
    </source>
</evidence>
<accession>A0A165JIL9</accession>
<dbReference type="Gene3D" id="3.40.50.1000">
    <property type="entry name" value="HAD superfamily/HAD-like"/>
    <property type="match status" value="1"/>
</dbReference>
<sequence length="230" mass="24946">MVKRYTCKGLLFDMDGTIIDSTNAIVKHWHEMGKELGVDPNVILATSHGRRSIDVLKIYDPSMATPERVAQVEAQIPKRFGRDAEMIPGARNLIALLNEAGASWAIVTSGTRPLVQGWLDVLRIAQPKHVVVAEDVENGKPDPACYRLGRARLGLSAEAATLVIEDAPAGIRAGKAAGCQVVGLTTTHSAQQVREAGADWIIPDLRSITFLGQDKDTGDLHLEIKHFLLS</sequence>
<dbReference type="PANTHER" id="PTHR43481:SF4">
    <property type="entry name" value="GLYCEROL-1-PHOSPHATE PHOSPHOHYDROLASE 1-RELATED"/>
    <property type="match status" value="1"/>
</dbReference>
<dbReference type="STRING" id="1328760.A0A165JIL9"/>
<proteinExistence type="predicted"/>
<dbReference type="SFLD" id="SFLDG01129">
    <property type="entry name" value="C1.5:_HAD__Beta-PGM__Phosphata"/>
    <property type="match status" value="1"/>
</dbReference>
<dbReference type="PRINTS" id="PR00413">
    <property type="entry name" value="HADHALOGNASE"/>
</dbReference>
<dbReference type="Proteomes" id="UP000076632">
    <property type="component" value="Unassembled WGS sequence"/>
</dbReference>
<gene>
    <name evidence="1" type="ORF">L228DRAFT_206858</name>
</gene>
<dbReference type="InterPro" id="IPR023198">
    <property type="entry name" value="PGP-like_dom2"/>
</dbReference>
<dbReference type="NCBIfam" id="TIGR01509">
    <property type="entry name" value="HAD-SF-IA-v3"/>
    <property type="match status" value="1"/>
</dbReference>
<dbReference type="GeneID" id="28894830"/>
<evidence type="ECO:0000313" key="1">
    <source>
        <dbReference type="EMBL" id="KZF26289.1"/>
    </source>
</evidence>
<name>A0A165JIL9_XYLHT</name>
<reference evidence="1 2" key="1">
    <citation type="journal article" date="2016" name="Fungal Biol.">
        <title>The genome of Xylona heveae provides a window into fungal endophytism.</title>
        <authorList>
            <person name="Gazis R."/>
            <person name="Kuo A."/>
            <person name="Riley R."/>
            <person name="LaButti K."/>
            <person name="Lipzen A."/>
            <person name="Lin J."/>
            <person name="Amirebrahimi M."/>
            <person name="Hesse C.N."/>
            <person name="Spatafora J.W."/>
            <person name="Henrissat B."/>
            <person name="Hainaut M."/>
            <person name="Grigoriev I.V."/>
            <person name="Hibbett D.S."/>
        </authorList>
    </citation>
    <scope>NUCLEOTIDE SEQUENCE [LARGE SCALE GENOMIC DNA]</scope>
    <source>
        <strain evidence="1 2">TC161</strain>
    </source>
</reference>
<dbReference type="CDD" id="cd07527">
    <property type="entry name" value="HAD_ScGPP-like"/>
    <property type="match status" value="1"/>
</dbReference>
<dbReference type="OrthoDB" id="40579at2759"/>
<dbReference type="EMBL" id="KV407454">
    <property type="protein sequence ID" value="KZF26289.1"/>
    <property type="molecule type" value="Genomic_DNA"/>
</dbReference>
<dbReference type="PANTHER" id="PTHR43481">
    <property type="entry name" value="FRUCTOSE-1-PHOSPHATE PHOSPHATASE"/>
    <property type="match status" value="1"/>
</dbReference>
<dbReference type="OMA" id="QVHTFDG"/>
<keyword evidence="2" id="KW-1185">Reference proteome</keyword>
<organism evidence="1 2">
    <name type="scientific">Xylona heveae (strain CBS 132557 / TC161)</name>
    <dbReference type="NCBI Taxonomy" id="1328760"/>
    <lineage>
        <taxon>Eukaryota</taxon>
        <taxon>Fungi</taxon>
        <taxon>Dikarya</taxon>
        <taxon>Ascomycota</taxon>
        <taxon>Pezizomycotina</taxon>
        <taxon>Xylonomycetes</taxon>
        <taxon>Xylonales</taxon>
        <taxon>Xylonaceae</taxon>
        <taxon>Xylona</taxon>
    </lineage>
</organism>
<dbReference type="SUPFAM" id="SSF56784">
    <property type="entry name" value="HAD-like"/>
    <property type="match status" value="1"/>
</dbReference>
<dbReference type="Gene3D" id="1.10.150.240">
    <property type="entry name" value="Putative phosphatase, domain 2"/>
    <property type="match status" value="1"/>
</dbReference>
<dbReference type="InParanoid" id="A0A165JIL9"/>
<dbReference type="InterPro" id="IPR041492">
    <property type="entry name" value="HAD_2"/>
</dbReference>
<dbReference type="GO" id="GO:0050308">
    <property type="term" value="F:sugar-phosphatase activity"/>
    <property type="evidence" value="ECO:0007669"/>
    <property type="project" value="TreeGrafter"/>
</dbReference>
<dbReference type="FunCoup" id="A0A165JIL9">
    <property type="interactions" value="379"/>
</dbReference>